<dbReference type="PANTHER" id="PTHR13501:SF8">
    <property type="entry name" value="LARGE RIBOSOMAL SUBUNIT PROTEIN UL22M"/>
    <property type="match status" value="1"/>
</dbReference>
<protein>
    <recommendedName>
        <fullName evidence="6 7">Large ribosomal subunit protein uL22</fullName>
    </recommendedName>
</protein>
<dbReference type="GO" id="GO:0003735">
    <property type="term" value="F:structural constituent of ribosome"/>
    <property type="evidence" value="ECO:0007669"/>
    <property type="project" value="InterPro"/>
</dbReference>
<keyword evidence="3 7" id="KW-0694">RNA-binding</keyword>
<organism evidence="11">
    <name type="scientific">Desulfobacca acetoxidans</name>
    <dbReference type="NCBI Taxonomy" id="60893"/>
    <lineage>
        <taxon>Bacteria</taxon>
        <taxon>Pseudomonadati</taxon>
        <taxon>Thermodesulfobacteriota</taxon>
        <taxon>Desulfobaccia</taxon>
        <taxon>Desulfobaccales</taxon>
        <taxon>Desulfobaccaceae</taxon>
        <taxon>Desulfobacca</taxon>
    </lineage>
</organism>
<comment type="function">
    <text evidence="7">The globular domain of the protein is located near the polypeptide exit tunnel on the outside of the subunit, while an extended beta-hairpin is found that lines the wall of the exit tunnel in the center of the 70S ribosome.</text>
</comment>
<evidence type="ECO:0000256" key="5">
    <source>
        <dbReference type="ARBA" id="ARBA00023274"/>
    </source>
</evidence>
<evidence type="ECO:0000256" key="8">
    <source>
        <dbReference type="RuleBase" id="RU004005"/>
    </source>
</evidence>
<dbReference type="InterPro" id="IPR036394">
    <property type="entry name" value="Ribosomal_uL22_sf"/>
</dbReference>
<evidence type="ECO:0000256" key="1">
    <source>
        <dbReference type="ARBA" id="ARBA00009451"/>
    </source>
</evidence>
<reference evidence="11" key="1">
    <citation type="journal article" date="2020" name="mSystems">
        <title>Genome- and Community-Level Interaction Insights into Carbon Utilization and Element Cycling Functions of Hydrothermarchaeota in Hydrothermal Sediment.</title>
        <authorList>
            <person name="Zhou Z."/>
            <person name="Liu Y."/>
            <person name="Xu W."/>
            <person name="Pan J."/>
            <person name="Luo Z.H."/>
            <person name="Li M."/>
        </authorList>
    </citation>
    <scope>NUCLEOTIDE SEQUENCE [LARGE SCALE GENOMIC DNA]</scope>
    <source>
        <strain evidence="11">SpSt-853</strain>
    </source>
</reference>
<evidence type="ECO:0000256" key="9">
    <source>
        <dbReference type="RuleBase" id="RU004006"/>
    </source>
</evidence>
<dbReference type="InterPro" id="IPR005727">
    <property type="entry name" value="Ribosomal_uL22_bac/chlpt-type"/>
</dbReference>
<dbReference type="InterPro" id="IPR047867">
    <property type="entry name" value="Ribosomal_uL22_bac/org-type"/>
</dbReference>
<name>A0A7C5EQ38_9BACT</name>
<comment type="similarity">
    <text evidence="1 7 8">Belongs to the universal ribosomal protein uL22 family.</text>
</comment>
<comment type="caution">
    <text evidence="11">The sequence shown here is derived from an EMBL/GenBank/DDBJ whole genome shotgun (WGS) entry which is preliminary data.</text>
</comment>
<keyword evidence="2 7" id="KW-0699">rRNA-binding</keyword>
<evidence type="ECO:0000256" key="2">
    <source>
        <dbReference type="ARBA" id="ARBA00022730"/>
    </source>
</evidence>
<comment type="function">
    <text evidence="7 10">This protein binds specifically to 23S rRNA; its binding is stimulated by other ribosomal proteins, e.g., L4, L17, and L20. It is important during the early stages of 50S assembly. It makes multiple contacts with different domains of the 23S rRNA in the assembled 50S subunit and ribosome.</text>
</comment>
<dbReference type="Pfam" id="PF00237">
    <property type="entry name" value="Ribosomal_L22"/>
    <property type="match status" value="1"/>
</dbReference>
<keyword evidence="4 7" id="KW-0689">Ribosomal protein</keyword>
<dbReference type="GO" id="GO:0019843">
    <property type="term" value="F:rRNA binding"/>
    <property type="evidence" value="ECO:0007669"/>
    <property type="project" value="UniProtKB-UniRule"/>
</dbReference>
<evidence type="ECO:0000256" key="6">
    <source>
        <dbReference type="ARBA" id="ARBA00035207"/>
    </source>
</evidence>
<dbReference type="AlphaFoldDB" id="A0A7C5EQ38"/>
<proteinExistence type="inferred from homology"/>
<gene>
    <name evidence="7" type="primary">rplV</name>
    <name evidence="11" type="ORF">ENW48_02865</name>
</gene>
<evidence type="ECO:0000256" key="3">
    <source>
        <dbReference type="ARBA" id="ARBA00022884"/>
    </source>
</evidence>
<dbReference type="NCBIfam" id="TIGR01044">
    <property type="entry name" value="rplV_bact"/>
    <property type="match status" value="1"/>
</dbReference>
<sequence>MEIRARGKYLRISPTKLRLVTRPLAGKRVEEALQLLKFIPKKGARLVKKVVEQAVANAEQRPQVDVDTLFIKGIWVDGGPVLKRFMTRAMGRANRILKRTSHLTVVLAEGPSRPARKTPKVRR</sequence>
<dbReference type="SUPFAM" id="SSF54843">
    <property type="entry name" value="Ribosomal protein L22"/>
    <property type="match status" value="1"/>
</dbReference>
<evidence type="ECO:0000256" key="4">
    <source>
        <dbReference type="ARBA" id="ARBA00022980"/>
    </source>
</evidence>
<keyword evidence="5 7" id="KW-0687">Ribonucleoprotein</keyword>
<dbReference type="HAMAP" id="MF_01331_B">
    <property type="entry name" value="Ribosomal_uL22_B"/>
    <property type="match status" value="1"/>
</dbReference>
<dbReference type="PROSITE" id="PS00464">
    <property type="entry name" value="RIBOSOMAL_L22"/>
    <property type="match status" value="1"/>
</dbReference>
<dbReference type="Gene3D" id="3.90.470.10">
    <property type="entry name" value="Ribosomal protein L22/L17"/>
    <property type="match status" value="1"/>
</dbReference>
<comment type="subunit">
    <text evidence="7 9">Part of the 50S ribosomal subunit.</text>
</comment>
<evidence type="ECO:0000256" key="7">
    <source>
        <dbReference type="HAMAP-Rule" id="MF_01331"/>
    </source>
</evidence>
<evidence type="ECO:0000313" key="11">
    <source>
        <dbReference type="EMBL" id="HGZ11143.1"/>
    </source>
</evidence>
<dbReference type="EMBL" id="DTKJ01000017">
    <property type="protein sequence ID" value="HGZ11143.1"/>
    <property type="molecule type" value="Genomic_DNA"/>
</dbReference>
<dbReference type="CDD" id="cd00336">
    <property type="entry name" value="Ribosomal_L22"/>
    <property type="match status" value="1"/>
</dbReference>
<evidence type="ECO:0000256" key="10">
    <source>
        <dbReference type="RuleBase" id="RU004008"/>
    </source>
</evidence>
<dbReference type="InterPro" id="IPR001063">
    <property type="entry name" value="Ribosomal_uL22"/>
</dbReference>
<accession>A0A7C5EQ38</accession>
<dbReference type="PANTHER" id="PTHR13501">
    <property type="entry name" value="CHLOROPLAST 50S RIBOSOMAL PROTEIN L22-RELATED"/>
    <property type="match status" value="1"/>
</dbReference>
<dbReference type="GO" id="GO:0022625">
    <property type="term" value="C:cytosolic large ribosomal subunit"/>
    <property type="evidence" value="ECO:0007669"/>
    <property type="project" value="TreeGrafter"/>
</dbReference>
<dbReference type="GO" id="GO:0006412">
    <property type="term" value="P:translation"/>
    <property type="evidence" value="ECO:0007669"/>
    <property type="project" value="UniProtKB-UniRule"/>
</dbReference>
<dbReference type="InterPro" id="IPR018260">
    <property type="entry name" value="Ribosomal_uL22_CS"/>
</dbReference>